<keyword evidence="1" id="KW-0677">Repeat</keyword>
<dbReference type="EMBL" id="MCRM02000013">
    <property type="protein sequence ID" value="PNV74524.1"/>
    <property type="molecule type" value="Genomic_DNA"/>
</dbReference>
<dbReference type="SMART" id="SM00698">
    <property type="entry name" value="MORN"/>
    <property type="match status" value="2"/>
</dbReference>
<organism evidence="4 5">
    <name type="scientific">Leptospira inadai serovar Lyme</name>
    <dbReference type="NCBI Taxonomy" id="293084"/>
    <lineage>
        <taxon>Bacteria</taxon>
        <taxon>Pseudomonadati</taxon>
        <taxon>Spirochaetota</taxon>
        <taxon>Spirochaetia</taxon>
        <taxon>Leptospirales</taxon>
        <taxon>Leptospiraceae</taxon>
        <taxon>Leptospira</taxon>
    </lineage>
</organism>
<evidence type="ECO:0000313" key="5">
    <source>
        <dbReference type="Proteomes" id="UP000094669"/>
    </source>
</evidence>
<keyword evidence="5" id="KW-1185">Reference proteome</keyword>
<feature type="compositionally biased region" description="Basic and acidic residues" evidence="2">
    <location>
        <begin position="59"/>
        <end position="74"/>
    </location>
</feature>
<evidence type="ECO:0000313" key="4">
    <source>
        <dbReference type="EMBL" id="PNV74524.1"/>
    </source>
</evidence>
<keyword evidence="3" id="KW-0812">Transmembrane</keyword>
<dbReference type="SUPFAM" id="SSF82185">
    <property type="entry name" value="Histone H3 K4-specific methyltransferase SET7/9 N-terminal domain"/>
    <property type="match status" value="1"/>
</dbReference>
<protein>
    <recommendedName>
        <fullName evidence="6">MORN repeat protein</fullName>
    </recommendedName>
</protein>
<name>A0ABX4YH75_9LEPT</name>
<dbReference type="InterPro" id="IPR003409">
    <property type="entry name" value="MORN"/>
</dbReference>
<keyword evidence="3" id="KW-0472">Membrane</keyword>
<sequence>MKGTESLVRIRCVPDFIKGKESEGWSPRFFSFFLRLVLIFFLISGIAFLTACGKPKPKTNPEIERLKPKKKADDRELDPDLSSREYFDEDAQGKRLEKKTSPGDSGPDLRSFSKKGSGCKRGDCKQGEGIYVYESRDVYFGRFTNEQRHGWGILAYSDGDKYEGNWSRDLKSGQGTYTFRDGGVFNGRFSGEGNGSGQYRKSGKTYQCRLENRKVLCK</sequence>
<feature type="compositionally biased region" description="Basic and acidic residues" evidence="2">
    <location>
        <begin position="89"/>
        <end position="101"/>
    </location>
</feature>
<evidence type="ECO:0000256" key="2">
    <source>
        <dbReference type="SAM" id="MobiDB-lite"/>
    </source>
</evidence>
<keyword evidence="3" id="KW-1133">Transmembrane helix</keyword>
<reference evidence="4" key="1">
    <citation type="submission" date="2018-01" db="EMBL/GenBank/DDBJ databases">
        <title>Genomic characterization of Leptospira inadai serogroup Lyme isolated from captured rat in Brazil and comparative analysis with human reference strain.</title>
        <authorList>
            <person name="Moreno L.Z."/>
            <person name="Loureiro A.P."/>
            <person name="Miraglia F."/>
            <person name="Kremer F.S."/>
            <person name="Eslabao M.R."/>
            <person name="Dellagostin O.A."/>
            <person name="Lilenbaum W."/>
            <person name="Moreno A.M."/>
        </authorList>
    </citation>
    <scope>NUCLEOTIDE SEQUENCE [LARGE SCALE GENOMIC DNA]</scope>
    <source>
        <strain evidence="4">M34/99</strain>
    </source>
</reference>
<feature type="region of interest" description="Disordered" evidence="2">
    <location>
        <begin position="89"/>
        <end position="122"/>
    </location>
</feature>
<proteinExistence type="predicted"/>
<evidence type="ECO:0000256" key="3">
    <source>
        <dbReference type="SAM" id="Phobius"/>
    </source>
</evidence>
<dbReference type="PANTHER" id="PTHR23084:SF263">
    <property type="entry name" value="MORN REPEAT-CONTAINING PROTEIN 1"/>
    <property type="match status" value="1"/>
</dbReference>
<comment type="caution">
    <text evidence="4">The sequence shown here is derived from an EMBL/GenBank/DDBJ whole genome shotgun (WGS) entry which is preliminary data.</text>
</comment>
<evidence type="ECO:0008006" key="6">
    <source>
        <dbReference type="Google" id="ProtNLM"/>
    </source>
</evidence>
<gene>
    <name evidence="4" type="ORF">BES34_013365</name>
</gene>
<dbReference type="Gene3D" id="2.20.110.10">
    <property type="entry name" value="Histone H3 K4-specific methyltransferase SET7/9 N-terminal domain"/>
    <property type="match status" value="2"/>
</dbReference>
<dbReference type="Proteomes" id="UP000094669">
    <property type="component" value="Unassembled WGS sequence"/>
</dbReference>
<dbReference type="Pfam" id="PF02493">
    <property type="entry name" value="MORN"/>
    <property type="match status" value="2"/>
</dbReference>
<dbReference type="PANTHER" id="PTHR23084">
    <property type="entry name" value="PHOSPHATIDYLINOSITOL-4-PHOSPHATE 5-KINASE RELATED"/>
    <property type="match status" value="1"/>
</dbReference>
<accession>A0ABX4YH75</accession>
<feature type="transmembrane region" description="Helical" evidence="3">
    <location>
        <begin position="32"/>
        <end position="52"/>
    </location>
</feature>
<evidence type="ECO:0000256" key="1">
    <source>
        <dbReference type="ARBA" id="ARBA00022737"/>
    </source>
</evidence>
<feature type="region of interest" description="Disordered" evidence="2">
    <location>
        <begin position="59"/>
        <end position="78"/>
    </location>
</feature>